<comment type="caution">
    <text evidence="2">The sequence shown here is derived from an EMBL/GenBank/DDBJ whole genome shotgun (WGS) entry which is preliminary data.</text>
</comment>
<dbReference type="SUPFAM" id="SSF53597">
    <property type="entry name" value="Dihydrofolate reductase-like"/>
    <property type="match status" value="1"/>
</dbReference>
<dbReference type="Gene3D" id="3.40.430.10">
    <property type="entry name" value="Dihydrofolate Reductase, subunit A"/>
    <property type="match status" value="1"/>
</dbReference>
<dbReference type="Pfam" id="PF01872">
    <property type="entry name" value="RibD_C"/>
    <property type="match status" value="1"/>
</dbReference>
<accession>A0A6N8SNS5</accession>
<organism evidence="2 3">
    <name type="scientific">Shinella kummerowiae</name>
    <dbReference type="NCBI Taxonomy" id="417745"/>
    <lineage>
        <taxon>Bacteria</taxon>
        <taxon>Pseudomonadati</taxon>
        <taxon>Pseudomonadota</taxon>
        <taxon>Alphaproteobacteria</taxon>
        <taxon>Hyphomicrobiales</taxon>
        <taxon>Rhizobiaceae</taxon>
        <taxon>Shinella</taxon>
    </lineage>
</organism>
<gene>
    <name evidence="2" type="ORF">GR138_25430</name>
</gene>
<dbReference type="GO" id="GO:0009231">
    <property type="term" value="P:riboflavin biosynthetic process"/>
    <property type="evidence" value="ECO:0007669"/>
    <property type="project" value="InterPro"/>
</dbReference>
<name>A0A6N8SNS5_9HYPH</name>
<reference evidence="2 3" key="1">
    <citation type="submission" date="2019-12" db="EMBL/GenBank/DDBJ databases">
        <title>Shinella kummerowiae sp. nov., a symbiotic bacterium isolated from root nodules of the herbal legume Kummerowia stipulacea.</title>
        <authorList>
            <person name="Gao J."/>
        </authorList>
    </citation>
    <scope>NUCLEOTIDE SEQUENCE [LARGE SCALE GENOMIC DNA]</scope>
    <source>
        <strain evidence="2 3">CCBAU 25048</strain>
    </source>
</reference>
<evidence type="ECO:0000313" key="2">
    <source>
        <dbReference type="EMBL" id="MXN48560.1"/>
    </source>
</evidence>
<dbReference type="RefSeq" id="WP_160862060.1">
    <property type="nucleotide sequence ID" value="NZ_JAODWE010000003.1"/>
</dbReference>
<sequence>MTEIVCEIMLTIDGAARGEKSPAYYGYTGPEFMAWLAKKNAQTHRTLIGRKTLDALSSIPAAYQDDGYRRMTENPGWVVSSTLSRVTWPGLTVLGSRFLDTLRAERAGEGPEIRTMGSLSIVRQLLAAGLLDRLRLIYCPLILPQSGVEPFFRGMPDQKFKLRDHRILDEEVVVLDYAPDGRPHYS</sequence>
<dbReference type="EMBL" id="WUMK01000011">
    <property type="protein sequence ID" value="MXN48560.1"/>
    <property type="molecule type" value="Genomic_DNA"/>
</dbReference>
<dbReference type="Proteomes" id="UP000435802">
    <property type="component" value="Unassembled WGS sequence"/>
</dbReference>
<dbReference type="InterPro" id="IPR002734">
    <property type="entry name" value="RibDG_C"/>
</dbReference>
<dbReference type="OrthoDB" id="7342392at2"/>
<dbReference type="AlphaFoldDB" id="A0A6N8SNS5"/>
<protein>
    <recommendedName>
        <fullName evidence="1">Bacterial bifunctional deaminase-reductase C-terminal domain-containing protein</fullName>
    </recommendedName>
</protein>
<proteinExistence type="predicted"/>
<evidence type="ECO:0000259" key="1">
    <source>
        <dbReference type="Pfam" id="PF01872"/>
    </source>
</evidence>
<evidence type="ECO:0000313" key="3">
    <source>
        <dbReference type="Proteomes" id="UP000435802"/>
    </source>
</evidence>
<dbReference type="GO" id="GO:0008703">
    <property type="term" value="F:5-amino-6-(5-phosphoribosylamino)uracil reductase activity"/>
    <property type="evidence" value="ECO:0007669"/>
    <property type="project" value="InterPro"/>
</dbReference>
<keyword evidence="3" id="KW-1185">Reference proteome</keyword>
<feature type="domain" description="Bacterial bifunctional deaminase-reductase C-terminal" evidence="1">
    <location>
        <begin position="4"/>
        <end position="173"/>
    </location>
</feature>
<dbReference type="InterPro" id="IPR024072">
    <property type="entry name" value="DHFR-like_dom_sf"/>
</dbReference>